<evidence type="ECO:0008006" key="4">
    <source>
        <dbReference type="Google" id="ProtNLM"/>
    </source>
</evidence>
<protein>
    <recommendedName>
        <fullName evidence="4">Tachylectin</fullName>
    </recommendedName>
</protein>
<comment type="caution">
    <text evidence="2">The sequence shown here is derived from an EMBL/GenBank/DDBJ whole genome shotgun (WGS) entry which is preliminary data.</text>
</comment>
<keyword evidence="1" id="KW-0786">Thiamine pyrophosphate</keyword>
<proteinExistence type="predicted"/>
<name>A0ABN2X0V1_9MICO</name>
<dbReference type="RefSeq" id="WP_344100725.1">
    <property type="nucleotide sequence ID" value="NZ_BAAANL010000002.1"/>
</dbReference>
<dbReference type="PROSITE" id="PS00187">
    <property type="entry name" value="TPP_ENZYMES"/>
    <property type="match status" value="1"/>
</dbReference>
<sequence>MVNGISALARVPEHLDVFWVEGDGRVTSSWWHHGLPWSGKFSVGGFFPAGAHVASVSRMPDHLDLFVTGNDGRVYTSWWHEGQPWSGAGDNWAPIGGFFPPGAPVTVVSRTPDHLDLFVTGNDGRVYTSWWHEGQPWSGAADNWAPIGGFFPAGAPVAAVSRTPDHLDLFITGNDGRVYTSWWHEGLPWSGAADSWAPIGGFFPPGAPLTALARVPDHLDVFVTGNDGRVYTSWWHEGLPWSGAADSWAPIGGFFPAGAPVAAVSRTPDHLDLFITGNDGRVYTSWWHEGQPWSGAGDNWAPIGGFFPPGAPIAAVARFPDHLDLFVTGNDGRVYSSWWHEGQPWSGAADNWFTITVPAGVRFRIERIVGEDVQEDGFGSNGDEPYLAFVGFRSRFRTAGSTQVFWGRDLHELADLDDPGDVAGVPPSMGELFFPGVQVVSRDALIGGTFPEVFGAFVVAMESDATPFHEIRGQIDELMGALHRELARLVEGGELVSDLLAPPEVIANEVGTNLGGAVRNVIGALQVSVWEALSIWLRSFTDPDDVIGFYAYVFAGVDDSLGRLLPPLSGPQLSVGPYRPQPVDVAIAGDGARYRIQGTISG</sequence>
<accession>A0ABN2X0V1</accession>
<gene>
    <name evidence="2" type="ORF">GCM10009751_12780</name>
</gene>
<evidence type="ECO:0000256" key="1">
    <source>
        <dbReference type="ARBA" id="ARBA00023052"/>
    </source>
</evidence>
<dbReference type="SUPFAM" id="SSF89372">
    <property type="entry name" value="Fucose-specific lectin"/>
    <property type="match status" value="2"/>
</dbReference>
<keyword evidence="3" id="KW-1185">Reference proteome</keyword>
<evidence type="ECO:0000313" key="3">
    <source>
        <dbReference type="Proteomes" id="UP001501094"/>
    </source>
</evidence>
<dbReference type="InterPro" id="IPR000399">
    <property type="entry name" value="TPP-bd_CS"/>
</dbReference>
<dbReference type="EMBL" id="BAAANL010000002">
    <property type="protein sequence ID" value="GAA1856917.1"/>
    <property type="molecule type" value="Genomic_DNA"/>
</dbReference>
<dbReference type="Proteomes" id="UP001501094">
    <property type="component" value="Unassembled WGS sequence"/>
</dbReference>
<organism evidence="2 3">
    <name type="scientific">Myceligenerans crystallogenes</name>
    <dbReference type="NCBI Taxonomy" id="316335"/>
    <lineage>
        <taxon>Bacteria</taxon>
        <taxon>Bacillati</taxon>
        <taxon>Actinomycetota</taxon>
        <taxon>Actinomycetes</taxon>
        <taxon>Micrococcales</taxon>
        <taxon>Promicromonosporaceae</taxon>
        <taxon>Myceligenerans</taxon>
    </lineage>
</organism>
<evidence type="ECO:0000313" key="2">
    <source>
        <dbReference type="EMBL" id="GAA1856917.1"/>
    </source>
</evidence>
<reference evidence="2 3" key="1">
    <citation type="journal article" date="2019" name="Int. J. Syst. Evol. Microbiol.">
        <title>The Global Catalogue of Microorganisms (GCM) 10K type strain sequencing project: providing services to taxonomists for standard genome sequencing and annotation.</title>
        <authorList>
            <consortium name="The Broad Institute Genomics Platform"/>
            <consortium name="The Broad Institute Genome Sequencing Center for Infectious Disease"/>
            <person name="Wu L."/>
            <person name="Ma J."/>
        </authorList>
    </citation>
    <scope>NUCLEOTIDE SEQUENCE [LARGE SCALE GENOMIC DNA]</scope>
    <source>
        <strain evidence="2 3">JCM 14326</strain>
    </source>
</reference>
<dbReference type="Gene3D" id="2.120.10.70">
    <property type="entry name" value="Fucose-specific lectin"/>
    <property type="match status" value="2"/>
</dbReference>
<dbReference type="CDD" id="cd22954">
    <property type="entry name" value="PLL_lectin"/>
    <property type="match status" value="1"/>
</dbReference>